<proteinExistence type="predicted"/>
<protein>
    <submittedName>
        <fullName evidence="1">Uncharacterized protein</fullName>
    </submittedName>
</protein>
<gene>
    <name evidence="1" type="ORF">ARMOST_21675</name>
</gene>
<dbReference type="Proteomes" id="UP000219338">
    <property type="component" value="Unassembled WGS sequence"/>
</dbReference>
<accession>A0A284SAP9</accession>
<dbReference type="EMBL" id="FUEG01000053">
    <property type="protein sequence ID" value="SJL18103.1"/>
    <property type="molecule type" value="Genomic_DNA"/>
</dbReference>
<evidence type="ECO:0000313" key="1">
    <source>
        <dbReference type="EMBL" id="SJL18103.1"/>
    </source>
</evidence>
<reference evidence="2" key="1">
    <citation type="journal article" date="2017" name="Nat. Ecol. Evol.">
        <title>Genome expansion and lineage-specific genetic innovations in the forest pathogenic fungi Armillaria.</title>
        <authorList>
            <person name="Sipos G."/>
            <person name="Prasanna A.N."/>
            <person name="Walter M.C."/>
            <person name="O'Connor E."/>
            <person name="Balint B."/>
            <person name="Krizsan K."/>
            <person name="Kiss B."/>
            <person name="Hess J."/>
            <person name="Varga T."/>
            <person name="Slot J."/>
            <person name="Riley R."/>
            <person name="Boka B."/>
            <person name="Rigling D."/>
            <person name="Barry K."/>
            <person name="Lee J."/>
            <person name="Mihaltcheva S."/>
            <person name="LaButti K."/>
            <person name="Lipzen A."/>
            <person name="Waldron R."/>
            <person name="Moloney N.M."/>
            <person name="Sperisen C."/>
            <person name="Kredics L."/>
            <person name="Vagvoelgyi C."/>
            <person name="Patrignani A."/>
            <person name="Fitzpatrick D."/>
            <person name="Nagy I."/>
            <person name="Doyle S."/>
            <person name="Anderson J.B."/>
            <person name="Grigoriev I.V."/>
            <person name="Gueldener U."/>
            <person name="Muensterkoetter M."/>
            <person name="Nagy L.G."/>
        </authorList>
    </citation>
    <scope>NUCLEOTIDE SEQUENCE [LARGE SCALE GENOMIC DNA]</scope>
    <source>
        <strain evidence="2">C18/9</strain>
    </source>
</reference>
<keyword evidence="2" id="KW-1185">Reference proteome</keyword>
<organism evidence="1 2">
    <name type="scientific">Armillaria ostoyae</name>
    <name type="common">Armillaria root rot fungus</name>
    <dbReference type="NCBI Taxonomy" id="47428"/>
    <lineage>
        <taxon>Eukaryota</taxon>
        <taxon>Fungi</taxon>
        <taxon>Dikarya</taxon>
        <taxon>Basidiomycota</taxon>
        <taxon>Agaricomycotina</taxon>
        <taxon>Agaricomycetes</taxon>
        <taxon>Agaricomycetidae</taxon>
        <taxon>Agaricales</taxon>
        <taxon>Marasmiineae</taxon>
        <taxon>Physalacriaceae</taxon>
        <taxon>Armillaria</taxon>
    </lineage>
</organism>
<sequence length="117" mass="12939">MSLSYPHLKALVGPRVGAPLMHSPLRRSRYPLHALSYREQRHPSHKTETQPPAFDSEHLAAIRSLSVVVNGYFDVCLSSYASVLVSMTDVNHVRVSGGSGLFIHLIFENTTVSLITL</sequence>
<name>A0A284SAP9_ARMOS</name>
<evidence type="ECO:0000313" key="2">
    <source>
        <dbReference type="Proteomes" id="UP000219338"/>
    </source>
</evidence>
<dbReference type="AlphaFoldDB" id="A0A284SAP9"/>